<dbReference type="CDD" id="cd04301">
    <property type="entry name" value="NAT_SF"/>
    <property type="match status" value="1"/>
</dbReference>
<sequence>MIGHIYLWEEPADEKALRANLRGVPLIMNLWVDPEYRRQGIGTILMEASERRLRLRGHRRVALGVDTENKEAVRLYQDLAYIRWEHGEIETHRDHFLPTGHFVTTETCAIFVKCLTETARPPRADHHVQAL</sequence>
<dbReference type="PANTHER" id="PTHR43420">
    <property type="entry name" value="ACETYLTRANSFERASE"/>
    <property type="match status" value="1"/>
</dbReference>
<keyword evidence="5" id="KW-1185">Reference proteome</keyword>
<dbReference type="Proteomes" id="UP000623608">
    <property type="component" value="Unassembled WGS sequence"/>
</dbReference>
<dbReference type="GO" id="GO:0016747">
    <property type="term" value="F:acyltransferase activity, transferring groups other than amino-acyl groups"/>
    <property type="evidence" value="ECO:0007669"/>
    <property type="project" value="InterPro"/>
</dbReference>
<dbReference type="Pfam" id="PF00583">
    <property type="entry name" value="Acetyltransf_1"/>
    <property type="match status" value="1"/>
</dbReference>
<protein>
    <recommendedName>
        <fullName evidence="3">N-acetyltransferase domain-containing protein</fullName>
    </recommendedName>
</protein>
<dbReference type="InterPro" id="IPR050680">
    <property type="entry name" value="YpeA/RimI_acetyltransf"/>
</dbReference>
<proteinExistence type="predicted"/>
<organism evidence="4 5">
    <name type="scientific">Paractinoplanes tereljensis</name>
    <dbReference type="NCBI Taxonomy" id="571912"/>
    <lineage>
        <taxon>Bacteria</taxon>
        <taxon>Bacillati</taxon>
        <taxon>Actinomycetota</taxon>
        <taxon>Actinomycetes</taxon>
        <taxon>Micromonosporales</taxon>
        <taxon>Micromonosporaceae</taxon>
        <taxon>Paractinoplanes</taxon>
    </lineage>
</organism>
<comment type="caution">
    <text evidence="4">The sequence shown here is derived from an EMBL/GenBank/DDBJ whole genome shotgun (WGS) entry which is preliminary data.</text>
</comment>
<dbReference type="SUPFAM" id="SSF55729">
    <property type="entry name" value="Acyl-CoA N-acyltransferases (Nat)"/>
    <property type="match status" value="1"/>
</dbReference>
<evidence type="ECO:0000259" key="3">
    <source>
        <dbReference type="PROSITE" id="PS51186"/>
    </source>
</evidence>
<keyword evidence="1" id="KW-0808">Transferase</keyword>
<evidence type="ECO:0000313" key="4">
    <source>
        <dbReference type="EMBL" id="GIF18291.1"/>
    </source>
</evidence>
<dbReference type="Gene3D" id="3.40.630.30">
    <property type="match status" value="1"/>
</dbReference>
<evidence type="ECO:0000256" key="2">
    <source>
        <dbReference type="ARBA" id="ARBA00023315"/>
    </source>
</evidence>
<feature type="domain" description="N-acetyltransferase" evidence="3">
    <location>
        <begin position="1"/>
        <end position="109"/>
    </location>
</feature>
<gene>
    <name evidence="4" type="ORF">Ate02nite_10210</name>
</gene>
<dbReference type="AlphaFoldDB" id="A0A919TQH7"/>
<keyword evidence="2" id="KW-0012">Acyltransferase</keyword>
<dbReference type="PROSITE" id="PS51186">
    <property type="entry name" value="GNAT"/>
    <property type="match status" value="1"/>
</dbReference>
<evidence type="ECO:0000313" key="5">
    <source>
        <dbReference type="Proteomes" id="UP000623608"/>
    </source>
</evidence>
<name>A0A919TQH7_9ACTN</name>
<dbReference type="InterPro" id="IPR016181">
    <property type="entry name" value="Acyl_CoA_acyltransferase"/>
</dbReference>
<accession>A0A919TQH7</accession>
<reference evidence="4" key="1">
    <citation type="submission" date="2021-01" db="EMBL/GenBank/DDBJ databases">
        <title>Whole genome shotgun sequence of Actinoplanes tereljensis NBRC 105297.</title>
        <authorList>
            <person name="Komaki H."/>
            <person name="Tamura T."/>
        </authorList>
    </citation>
    <scope>NUCLEOTIDE SEQUENCE</scope>
    <source>
        <strain evidence="4">NBRC 105297</strain>
    </source>
</reference>
<evidence type="ECO:0000256" key="1">
    <source>
        <dbReference type="ARBA" id="ARBA00022679"/>
    </source>
</evidence>
<dbReference type="InterPro" id="IPR000182">
    <property type="entry name" value="GNAT_dom"/>
</dbReference>
<dbReference type="EMBL" id="BOMY01000007">
    <property type="protein sequence ID" value="GIF18291.1"/>
    <property type="molecule type" value="Genomic_DNA"/>
</dbReference>